<evidence type="ECO:0000313" key="3">
    <source>
        <dbReference type="Proteomes" id="UP000013750"/>
    </source>
</evidence>
<dbReference type="Proteomes" id="UP000014160">
    <property type="component" value="Unassembled WGS sequence"/>
</dbReference>
<dbReference type="Proteomes" id="UP000013750">
    <property type="component" value="Unassembled WGS sequence"/>
</dbReference>
<dbReference type="PATRIC" id="fig|1158614.3.peg.3890"/>
<gene>
    <name evidence="2" type="ORF">I592_00066</name>
    <name evidence="1" type="ORF">UKC_03896</name>
</gene>
<evidence type="ECO:0000313" key="4">
    <source>
        <dbReference type="Proteomes" id="UP000014160"/>
    </source>
</evidence>
<sequence length="67" mass="7670">MIQPLGKKVQVQIDQGLEKMKRVNFQNVIDDPTEEAILELGEIMTAFVPENSEFDCVILTSQTRYVK</sequence>
<dbReference type="RefSeq" id="WP_010782224.1">
    <property type="nucleotide sequence ID" value="NZ_ASWH01000001.1"/>
</dbReference>
<evidence type="ECO:0000313" key="2">
    <source>
        <dbReference type="EMBL" id="EOW80782.1"/>
    </source>
</evidence>
<dbReference type="eggNOG" id="ENOG5030JNP">
    <property type="taxonomic scope" value="Bacteria"/>
</dbReference>
<reference evidence="2 4" key="2">
    <citation type="submission" date="2013-03" db="EMBL/GenBank/DDBJ databases">
        <title>The Genome Sequence of Enterococcus gilvus ATCC BAA-350 (PacBio/Illumina hybrid assembly).</title>
        <authorList>
            <consortium name="The Broad Institute Genomics Platform"/>
            <consortium name="The Broad Institute Genome Sequencing Center for Infectious Disease"/>
            <person name="Earl A."/>
            <person name="Russ C."/>
            <person name="Gilmore M."/>
            <person name="Surin D."/>
            <person name="Walker B."/>
            <person name="Young S."/>
            <person name="Zeng Q."/>
            <person name="Gargeya S."/>
            <person name="Fitzgerald M."/>
            <person name="Haas B."/>
            <person name="Abouelleil A."/>
            <person name="Allen A.W."/>
            <person name="Alvarado L."/>
            <person name="Arachchi H.M."/>
            <person name="Berlin A.M."/>
            <person name="Chapman S.B."/>
            <person name="Gainer-Dewar J."/>
            <person name="Goldberg J."/>
            <person name="Griggs A."/>
            <person name="Gujja S."/>
            <person name="Hansen M."/>
            <person name="Howarth C."/>
            <person name="Imamovic A."/>
            <person name="Ireland A."/>
            <person name="Larimer J."/>
            <person name="McCowan C."/>
            <person name="Murphy C."/>
            <person name="Pearson M."/>
            <person name="Poon T.W."/>
            <person name="Priest M."/>
            <person name="Roberts A."/>
            <person name="Saif S."/>
            <person name="Shea T."/>
            <person name="Sisk P."/>
            <person name="Sykes S."/>
            <person name="Wortman J."/>
            <person name="Nusbaum C."/>
            <person name="Birren B."/>
        </authorList>
    </citation>
    <scope>NUCLEOTIDE SEQUENCE [LARGE SCALE GENOMIC DNA]</scope>
    <source>
        <strain evidence="2 4">ATCC BAA-350</strain>
    </source>
</reference>
<dbReference type="OrthoDB" id="2186818at2"/>
<evidence type="ECO:0000313" key="1">
    <source>
        <dbReference type="EMBL" id="EOI53943.1"/>
    </source>
</evidence>
<accession>R2XH89</accession>
<protein>
    <submittedName>
        <fullName evidence="1">Uncharacterized protein</fullName>
    </submittedName>
</protein>
<reference evidence="1 3" key="1">
    <citation type="submission" date="2013-02" db="EMBL/GenBank/DDBJ databases">
        <title>The Genome Sequence of Enterococcus gilvus ATCC BAA-350.</title>
        <authorList>
            <consortium name="The Broad Institute Genome Sequencing Platform"/>
            <consortium name="The Broad Institute Genome Sequencing Center for Infectious Disease"/>
            <person name="Earl A.M."/>
            <person name="Gilmore M.S."/>
            <person name="Lebreton F."/>
            <person name="Walker B."/>
            <person name="Young S.K."/>
            <person name="Zeng Q."/>
            <person name="Gargeya S."/>
            <person name="Fitzgerald M."/>
            <person name="Haas B."/>
            <person name="Abouelleil A."/>
            <person name="Alvarado L."/>
            <person name="Arachchi H.M."/>
            <person name="Berlin A.M."/>
            <person name="Chapman S.B."/>
            <person name="Dewar J."/>
            <person name="Goldberg J."/>
            <person name="Griggs A."/>
            <person name="Gujja S."/>
            <person name="Hansen M."/>
            <person name="Howarth C."/>
            <person name="Imamovic A."/>
            <person name="Larimer J."/>
            <person name="McCowan C."/>
            <person name="Murphy C."/>
            <person name="Neiman D."/>
            <person name="Pearson M."/>
            <person name="Priest M."/>
            <person name="Roberts A."/>
            <person name="Saif S."/>
            <person name="Shea T."/>
            <person name="Sisk P."/>
            <person name="Sykes S."/>
            <person name="Wortman J."/>
            <person name="Nusbaum C."/>
            <person name="Birren B."/>
        </authorList>
    </citation>
    <scope>NUCLEOTIDE SEQUENCE [LARGE SCALE GENOMIC DNA]</scope>
    <source>
        <strain evidence="1 3">ATCC BAA-350</strain>
    </source>
</reference>
<comment type="caution">
    <text evidence="1">The sequence shown here is derived from an EMBL/GenBank/DDBJ whole genome shotgun (WGS) entry which is preliminary data.</text>
</comment>
<keyword evidence="4" id="KW-1185">Reference proteome</keyword>
<name>R2XH89_9ENTE</name>
<proteinExistence type="predicted"/>
<dbReference type="EMBL" id="ASWH01000001">
    <property type="protein sequence ID" value="EOW80782.1"/>
    <property type="molecule type" value="Genomic_DNA"/>
</dbReference>
<dbReference type="HOGENOM" id="CLU_182137_0_0_9"/>
<dbReference type="EMBL" id="AJDQ01000012">
    <property type="protein sequence ID" value="EOI53943.1"/>
    <property type="molecule type" value="Genomic_DNA"/>
</dbReference>
<dbReference type="AlphaFoldDB" id="R2XH89"/>
<organism evidence="1 3">
    <name type="scientific">Enterococcus gilvus ATCC BAA-350</name>
    <dbReference type="NCBI Taxonomy" id="1158614"/>
    <lineage>
        <taxon>Bacteria</taxon>
        <taxon>Bacillati</taxon>
        <taxon>Bacillota</taxon>
        <taxon>Bacilli</taxon>
        <taxon>Lactobacillales</taxon>
        <taxon>Enterococcaceae</taxon>
        <taxon>Enterococcus</taxon>
    </lineage>
</organism>